<evidence type="ECO:0000256" key="1">
    <source>
        <dbReference type="SAM" id="SignalP"/>
    </source>
</evidence>
<dbReference type="AlphaFoldDB" id="A0A225DZP7"/>
<feature type="signal peptide" evidence="1">
    <location>
        <begin position="1"/>
        <end position="19"/>
    </location>
</feature>
<sequence length="572" mass="60419">MHAALLLTAALAVAAPVPAAELPPVVMYIKPVGQMLDDSRACAKAIGRPEAVQLFDAVIKDKLGEKGFGGLDLKRPITGYLLLPPTAELIEDGKSDFPFVMVVPVTGEEAFLDFIGRLDEKHEKPEPVKGKKGVYKLPVHPKPMAPAKDGEAQAKPSEPTILRFHNGYAYFIEGSKAAALDKPDNLISGESLAIPGETGWLTVRVYVDRLPRQVRDKIGEQIEEVVRKAKSAPLPEGADEVARKAEELGRKLAARYLAKLKDVSEAAVRLTFDPKTADGGYELVVTPKPGSAVAKEIAGWSPNTNQFGGLVGKTSVAGLKLSVPLGGAESREILLLSLEKAQKQSILPEFAKPAEDELFKGLARTIKAGDVDAALSLDGPDKDGFYGVVAAVTFADPSGVEKELRTLYDDMAPPEVKEMVKLDAAKVGKTAIHLIKPGEHLPEQVQTFFGKDAAGAIAFAPAGVYVAFGPDPVATLKAVLALKPQEARAFELVVNPARVGKLAASVGGPDAAAKAAEVIGTDDAPITIITMGLAGGKELKARLGINQRLFLQASLEALKNGADPVPPAPAKK</sequence>
<feature type="chain" id="PRO_5013144127" evidence="1">
    <location>
        <begin position="20"/>
        <end position="572"/>
    </location>
</feature>
<dbReference type="RefSeq" id="WP_088252825.1">
    <property type="nucleotide sequence ID" value="NZ_NIDE01000002.1"/>
</dbReference>
<keyword evidence="3" id="KW-1185">Reference proteome</keyword>
<reference evidence="3" key="1">
    <citation type="submission" date="2017-06" db="EMBL/GenBank/DDBJ databases">
        <title>Genome analysis of Fimbriiglobus ruber SP5, the first member of the order Planctomycetales with confirmed chitinolytic capability.</title>
        <authorList>
            <person name="Ravin N.V."/>
            <person name="Rakitin A.L."/>
            <person name="Ivanova A.A."/>
            <person name="Beletsky A.V."/>
            <person name="Kulichevskaya I.S."/>
            <person name="Mardanov A.V."/>
            <person name="Dedysh S.N."/>
        </authorList>
    </citation>
    <scope>NUCLEOTIDE SEQUENCE [LARGE SCALE GENOMIC DNA]</scope>
    <source>
        <strain evidence="3">SP5</strain>
    </source>
</reference>
<proteinExistence type="predicted"/>
<protein>
    <submittedName>
        <fullName evidence="2">Uncharacterized protein</fullName>
    </submittedName>
</protein>
<accession>A0A225DZP7</accession>
<dbReference type="EMBL" id="NIDE01000002">
    <property type="protein sequence ID" value="OWK45044.1"/>
    <property type="molecule type" value="Genomic_DNA"/>
</dbReference>
<organism evidence="2 3">
    <name type="scientific">Fimbriiglobus ruber</name>
    <dbReference type="NCBI Taxonomy" id="1908690"/>
    <lineage>
        <taxon>Bacteria</taxon>
        <taxon>Pseudomonadati</taxon>
        <taxon>Planctomycetota</taxon>
        <taxon>Planctomycetia</taxon>
        <taxon>Gemmatales</taxon>
        <taxon>Gemmataceae</taxon>
        <taxon>Fimbriiglobus</taxon>
    </lineage>
</organism>
<comment type="caution">
    <text evidence="2">The sequence shown here is derived from an EMBL/GenBank/DDBJ whole genome shotgun (WGS) entry which is preliminary data.</text>
</comment>
<evidence type="ECO:0000313" key="2">
    <source>
        <dbReference type="EMBL" id="OWK45044.1"/>
    </source>
</evidence>
<name>A0A225DZP7_9BACT</name>
<gene>
    <name evidence="2" type="ORF">FRUB_01375</name>
</gene>
<dbReference type="Proteomes" id="UP000214646">
    <property type="component" value="Unassembled WGS sequence"/>
</dbReference>
<evidence type="ECO:0000313" key="3">
    <source>
        <dbReference type="Proteomes" id="UP000214646"/>
    </source>
</evidence>
<dbReference type="OrthoDB" id="268125at2"/>
<keyword evidence="1" id="KW-0732">Signal</keyword>